<dbReference type="GO" id="GO:0045505">
    <property type="term" value="F:dynein intermediate chain binding"/>
    <property type="evidence" value="ECO:0007669"/>
    <property type="project" value="InterPro"/>
</dbReference>
<gene>
    <name evidence="2" type="ORF">ECPE_LOCUS4035</name>
</gene>
<evidence type="ECO:0000313" key="4">
    <source>
        <dbReference type="WBParaSite" id="ECPE_0000404201-mRNA-1"/>
    </source>
</evidence>
<dbReference type="InterPro" id="IPR026983">
    <property type="entry name" value="DHC"/>
</dbReference>
<dbReference type="SUPFAM" id="SSF52540">
    <property type="entry name" value="P-loop containing nucleoside triphosphate hydrolases"/>
    <property type="match status" value="1"/>
</dbReference>
<dbReference type="GO" id="GO:0007018">
    <property type="term" value="P:microtubule-based movement"/>
    <property type="evidence" value="ECO:0007669"/>
    <property type="project" value="InterPro"/>
</dbReference>
<feature type="region of interest" description="Disordered" evidence="1">
    <location>
        <begin position="515"/>
        <end position="548"/>
    </location>
</feature>
<organism evidence="4">
    <name type="scientific">Echinostoma caproni</name>
    <dbReference type="NCBI Taxonomy" id="27848"/>
    <lineage>
        <taxon>Eukaryota</taxon>
        <taxon>Metazoa</taxon>
        <taxon>Spiralia</taxon>
        <taxon>Lophotrochozoa</taxon>
        <taxon>Platyhelminthes</taxon>
        <taxon>Trematoda</taxon>
        <taxon>Digenea</taxon>
        <taxon>Plagiorchiida</taxon>
        <taxon>Echinostomata</taxon>
        <taxon>Echinostomatoidea</taxon>
        <taxon>Echinostomatidae</taxon>
        <taxon>Echinostoma</taxon>
    </lineage>
</organism>
<proteinExistence type="predicted"/>
<accession>A0A183AAQ0</accession>
<protein>
    <submittedName>
        <fullName evidence="4">DHC_N2 domain-containing protein</fullName>
    </submittedName>
</protein>
<dbReference type="Gene3D" id="3.40.50.300">
    <property type="entry name" value="P-loop containing nucleotide triphosphate hydrolases"/>
    <property type="match status" value="1"/>
</dbReference>
<dbReference type="InterPro" id="IPR027417">
    <property type="entry name" value="P-loop_NTPase"/>
</dbReference>
<dbReference type="GO" id="GO:0030286">
    <property type="term" value="C:dynein complex"/>
    <property type="evidence" value="ECO:0007669"/>
    <property type="project" value="InterPro"/>
</dbReference>
<dbReference type="GO" id="GO:0051959">
    <property type="term" value="F:dynein light intermediate chain binding"/>
    <property type="evidence" value="ECO:0007669"/>
    <property type="project" value="InterPro"/>
</dbReference>
<name>A0A183AAQ0_9TREM</name>
<evidence type="ECO:0000313" key="2">
    <source>
        <dbReference type="EMBL" id="VDP71426.1"/>
    </source>
</evidence>
<reference evidence="4" key="1">
    <citation type="submission" date="2016-06" db="UniProtKB">
        <authorList>
            <consortium name="WormBaseParasite"/>
        </authorList>
    </citation>
    <scope>IDENTIFICATION</scope>
</reference>
<dbReference type="WBParaSite" id="ECPE_0000404201-mRNA-1">
    <property type="protein sequence ID" value="ECPE_0000404201-mRNA-1"/>
    <property type="gene ID" value="ECPE_0000404201"/>
</dbReference>
<dbReference type="PANTHER" id="PTHR45703:SF36">
    <property type="entry name" value="DYNEIN HEAVY CHAIN, CYTOPLASMIC"/>
    <property type="match status" value="1"/>
</dbReference>
<evidence type="ECO:0000313" key="3">
    <source>
        <dbReference type="Proteomes" id="UP000272942"/>
    </source>
</evidence>
<dbReference type="EMBL" id="UZAN01040936">
    <property type="protein sequence ID" value="VDP71426.1"/>
    <property type="molecule type" value="Genomic_DNA"/>
</dbReference>
<sequence length="1602" mass="184715">MEQENMVNILLNPWYPSLDTDMNWFISRNVWLTEVYHLQEAMQKMFTELGELLTTDEEFEVAIMKSADFLDRLHQGETIQCFPLSSTWTDTPRIFGIECSPLKDFLFAKLTDALSQCVSQFVAVFIKQEETTVAELTHMITVNDLKGYAQMAKSLIVAKQNEQRIAVEVKNIRIRYEAICRMAIRLSNRTMLDSLWPSSTLSRPSLWRQFTSALHDAENQFKDTFEENWLRIEFQLQDQLIRVQDLSNSLTSDQFANSSEKAANILEMMQEPIQEMTRLEVSVHQLLNQRKSVRDCATVYALPISVTAELAMEQIKSSTSPAILRQLDNAIRELNQLDTHMRRAAVRYEAWRLMLSIDEGETFIRQQTLSTIDLASLRGKYQGWLETSDRLDKNDLIVGVCKIRLEHLESLFPALIALTDQDLMENHSDYWRQIQTELGLSWSQCWADCTLATVLQSDLEKHVSPIMAIRELARHARVHQQELENLKRAWESEKVRLVLCAMTDDDDEGFALRRSFHPSSSKSPDANCRSVEPTTTSQPNEARTQGGTPRRLWIVANGTHLQIWAENIASRYRALILSDSKLHDLAEQDGKSFEKFYPLKRTDRFRRLFKQFLRLQDRCLFINSLCASSSRPNSKQSEEPVQDHVLELHQWITEHLIQSEKHMTSRETEDRPSVALSLETFVSRLGRQWDRFKQWTERMDCAIRQSDAALEQALNIYPGLAMLHPDELIHVLGHWTVPFTDYCTNPGKHNRLFISTDGVFAPSDYVEHVSWQRGNPTEQRLHIRMHWLHTDVLRRFAHHVKLVFPVVRQLRLQWISNPGCWEASLINDPVPHLASFVWLQMIKHKLIRSTEAEQIQDVRLVARQFYHDHPFGWYTADWMGYDQRSGYVIPPVPNSRELLLLGTALIDFKVSRQSGTQMPDARNDAPLGLIEFIIRSMTRIRMDLNLCDRRDIPDSASPRHVRNSEVSSQWILGREMVVQPGFGLVTTMRLSDYRELPETVRGGLQSVDTMQREEDQLAESVIVESLADAWFGSIEPGLITGCNQDDSVAGGQLTREDCLASFAVILPAATATNIQRATRVIVPRTSWAFVGRVVAELKLKHLAIIPGQIEKIIELWQAVQLDKPILLIGSIATGKSTLWTTLVNVLNQKSIVRANPLLTARNSRSSFHRLSTTFRQSTWTVEQHNGQDIPSEVYDHLALSSLIDEGMTDELPGLPYETVIVEQYFPLAFNDQRLPDWAHTVGGEQDQLWRWIVLDTAEHSTTRCTSLQETLLGDWINENPKCTVLWEKTHLTDLTPGLVHRFTVCSIHDSDDADVNKQLSWVHVWRSWCQTVPQRYMLNVSDWNEIADEMESMLRDGMTMCSQTPSLGMTQRDERKPGIVSAAAAQRCVQTVIALATSCFEQFLPRHVWELREIGRAPPRRYKHVVERINYYWPQIRKLGDRPKLQRDLVCSFLAFAFVWGVGGSLCGDPPLRHKFSACFFRRLTTFASFLGYFDTSVLESTDRTKIQTSLAAYYPVDDSGSGEWLTPNTELDSEYWLPNLFHYIVDPREARLVPFWHGIDKFTDRWPEEYMRVIRTSDELPRSVPFLLPTPFHVSSWLNNY</sequence>
<keyword evidence="3" id="KW-1185">Reference proteome</keyword>
<reference evidence="2 3" key="2">
    <citation type="submission" date="2018-11" db="EMBL/GenBank/DDBJ databases">
        <authorList>
            <consortium name="Pathogen Informatics"/>
        </authorList>
    </citation>
    <scope>NUCLEOTIDE SEQUENCE [LARGE SCALE GENOMIC DNA]</scope>
    <source>
        <strain evidence="2 3">Egypt</strain>
    </source>
</reference>
<dbReference type="PANTHER" id="PTHR45703">
    <property type="entry name" value="DYNEIN HEAVY CHAIN"/>
    <property type="match status" value="1"/>
</dbReference>
<feature type="compositionally biased region" description="Polar residues" evidence="1">
    <location>
        <begin position="532"/>
        <end position="547"/>
    </location>
</feature>
<dbReference type="OrthoDB" id="6286799at2759"/>
<dbReference type="Proteomes" id="UP000272942">
    <property type="component" value="Unassembled WGS sequence"/>
</dbReference>
<evidence type="ECO:0000256" key="1">
    <source>
        <dbReference type="SAM" id="MobiDB-lite"/>
    </source>
</evidence>